<reference evidence="1 2" key="1">
    <citation type="submission" date="2016-07" db="EMBL/GenBank/DDBJ databases">
        <title>Multi-omics approach to identify versatile polysaccharide utilization systems of a marine flavobacterium Gramella flava.</title>
        <authorList>
            <person name="Tang K."/>
        </authorList>
    </citation>
    <scope>NUCLEOTIDE SEQUENCE [LARGE SCALE GENOMIC DNA]</scope>
    <source>
        <strain evidence="1 2">JLT2011</strain>
    </source>
</reference>
<dbReference type="RefSeq" id="WP_083643391.1">
    <property type="nucleotide sequence ID" value="NZ_AMRU01000003.1"/>
</dbReference>
<dbReference type="Gene3D" id="1.25.40.390">
    <property type="match status" value="1"/>
</dbReference>
<dbReference type="Pfam" id="PF12771">
    <property type="entry name" value="SusD-like_2"/>
    <property type="match status" value="1"/>
</dbReference>
<name>A0A1L7I1P3_9FLAO</name>
<dbReference type="SUPFAM" id="SSF48452">
    <property type="entry name" value="TPR-like"/>
    <property type="match status" value="1"/>
</dbReference>
<keyword evidence="2" id="KW-1185">Reference proteome</keyword>
<evidence type="ECO:0000313" key="1">
    <source>
        <dbReference type="EMBL" id="APU67526.1"/>
    </source>
</evidence>
<proteinExistence type="predicted"/>
<dbReference type="PROSITE" id="PS51257">
    <property type="entry name" value="PROKAR_LIPOPROTEIN"/>
    <property type="match status" value="1"/>
</dbReference>
<dbReference type="STRING" id="1229726.GRFL_0802"/>
<evidence type="ECO:0000313" key="2">
    <source>
        <dbReference type="Proteomes" id="UP000186230"/>
    </source>
</evidence>
<protein>
    <submittedName>
        <fullName evidence="1">Uncharacterized protein</fullName>
    </submittedName>
</protein>
<dbReference type="InterPro" id="IPR041662">
    <property type="entry name" value="SusD-like_2"/>
</dbReference>
<dbReference type="OrthoDB" id="725917at2"/>
<dbReference type="AlphaFoldDB" id="A0A1L7I1P3"/>
<dbReference type="InterPro" id="IPR011990">
    <property type="entry name" value="TPR-like_helical_dom_sf"/>
</dbReference>
<dbReference type="Proteomes" id="UP000186230">
    <property type="component" value="Chromosome"/>
</dbReference>
<sequence>MKKLLILSLMIGLSVVSCTDDITDYNKNPKEAEEVTPDVTFTNAEKALGDLMTEISVGRNLMKLWTQHWTETTYNDEANYDIIGRDPSAGFWARVYNTILNDLASSREAIAADNFTSEAVKANQLAIIDVIEVYSMQTLVDLNGDVPYSEALNVVDNITPAYDDAFTIYQDLISRVSADVATLSNGGASWGAADIYYGGDTSKWAKFAASLQLRLGMRIADYDESLASSTVSSAYDAGVMESSDDSAIIYYEGASPNTNPIFSTFELSGRFGDYVAGKTSVDYLLSVDDPRIDDFFTMTGDGEYVGGPIGANNSYANFSHPADYIVFDPTYPGAILQYFEVEFFLAEAVERGFISGDAQEHYEAAVAANIMFYNGTQEEADAYLAQPGVAYDSANWKELIGTQKWIALYNRGFEGWTEYRRLDEPDFLVNSALTDLPVPTRVFYPVDEVALNRANYEAAVQNIGGSDDLYTKIFWDVN</sequence>
<dbReference type="KEGG" id="gfl:GRFL_0802"/>
<gene>
    <name evidence="1" type="ORF">GRFL_0802</name>
</gene>
<accession>A0A1L7I1P3</accession>
<dbReference type="EMBL" id="CP016359">
    <property type="protein sequence ID" value="APU67526.1"/>
    <property type="molecule type" value="Genomic_DNA"/>
</dbReference>
<organism evidence="1 2">
    <name type="scientific">Christiangramia flava JLT2011</name>
    <dbReference type="NCBI Taxonomy" id="1229726"/>
    <lineage>
        <taxon>Bacteria</taxon>
        <taxon>Pseudomonadati</taxon>
        <taxon>Bacteroidota</taxon>
        <taxon>Flavobacteriia</taxon>
        <taxon>Flavobacteriales</taxon>
        <taxon>Flavobacteriaceae</taxon>
        <taxon>Christiangramia</taxon>
    </lineage>
</organism>